<reference evidence="2 3" key="1">
    <citation type="submission" date="2017-06" db="EMBL/GenBank/DDBJ databases">
        <title>Ant-infecting Ophiocordyceps genomes reveal a high diversity of potential behavioral manipulation genes and a possible major role for enterotoxins.</title>
        <authorList>
            <person name="De Bekker C."/>
            <person name="Evans H.C."/>
            <person name="Brachmann A."/>
            <person name="Hughes D.P."/>
        </authorList>
    </citation>
    <scope>NUCLEOTIDE SEQUENCE [LARGE SCALE GENOMIC DNA]</scope>
    <source>
        <strain evidence="2 3">Map64</strain>
    </source>
</reference>
<gene>
    <name evidence="2" type="ORF">CDD81_3374</name>
</gene>
<evidence type="ECO:0000256" key="1">
    <source>
        <dbReference type="SAM" id="MobiDB-lite"/>
    </source>
</evidence>
<accession>A0A2C5XX90</accession>
<protein>
    <submittedName>
        <fullName evidence="2">Uncharacterized protein</fullName>
    </submittedName>
</protein>
<keyword evidence="3" id="KW-1185">Reference proteome</keyword>
<dbReference type="EMBL" id="NJET01000215">
    <property type="protein sequence ID" value="PHH59324.1"/>
    <property type="molecule type" value="Genomic_DNA"/>
</dbReference>
<sequence>MIARAHVAGEHRRQTRTQQTKRALARRVMYRPRLKPPATQKPQTAWSRRAKWLVRRSMTHSQAAASFSSGAKAKKKVCQSQGRDINPVCQMRRQMSPLGAPNKHPDAPPRASVHLHAAMLSSVWSTQNVLVLFNHGRRLHNESKASWKM</sequence>
<feature type="region of interest" description="Disordered" evidence="1">
    <location>
        <begin position="57"/>
        <end position="87"/>
    </location>
</feature>
<dbReference type="AlphaFoldDB" id="A0A2C5XX90"/>
<evidence type="ECO:0000313" key="3">
    <source>
        <dbReference type="Proteomes" id="UP000226192"/>
    </source>
</evidence>
<comment type="caution">
    <text evidence="2">The sequence shown here is derived from an EMBL/GenBank/DDBJ whole genome shotgun (WGS) entry which is preliminary data.</text>
</comment>
<organism evidence="2 3">
    <name type="scientific">Ophiocordyceps australis</name>
    <dbReference type="NCBI Taxonomy" id="1399860"/>
    <lineage>
        <taxon>Eukaryota</taxon>
        <taxon>Fungi</taxon>
        <taxon>Dikarya</taxon>
        <taxon>Ascomycota</taxon>
        <taxon>Pezizomycotina</taxon>
        <taxon>Sordariomycetes</taxon>
        <taxon>Hypocreomycetidae</taxon>
        <taxon>Hypocreales</taxon>
        <taxon>Ophiocordycipitaceae</taxon>
        <taxon>Ophiocordyceps</taxon>
    </lineage>
</organism>
<dbReference type="Proteomes" id="UP000226192">
    <property type="component" value="Unassembled WGS sequence"/>
</dbReference>
<proteinExistence type="predicted"/>
<name>A0A2C5XX90_9HYPO</name>
<feature type="region of interest" description="Disordered" evidence="1">
    <location>
        <begin position="1"/>
        <end position="23"/>
    </location>
</feature>
<evidence type="ECO:0000313" key="2">
    <source>
        <dbReference type="EMBL" id="PHH59324.1"/>
    </source>
</evidence>
<feature type="compositionally biased region" description="Low complexity" evidence="1">
    <location>
        <begin position="61"/>
        <end position="71"/>
    </location>
</feature>